<evidence type="ECO:0000313" key="2">
    <source>
        <dbReference type="EMBL" id="ROQ27425.1"/>
    </source>
</evidence>
<dbReference type="AlphaFoldDB" id="A0A3N1PFJ1"/>
<protein>
    <submittedName>
        <fullName evidence="2">Uncharacterized protein DUF4287</fullName>
    </submittedName>
</protein>
<reference evidence="2 3" key="1">
    <citation type="submission" date="2018-11" db="EMBL/GenBank/DDBJ databases">
        <title>Genomic Encyclopedia of Type Strains, Phase IV (KMG-IV): sequencing the most valuable type-strain genomes for metagenomic binning, comparative biology and taxonomic classification.</title>
        <authorList>
            <person name="Goeker M."/>
        </authorList>
    </citation>
    <scope>NUCLEOTIDE SEQUENCE [LARGE SCALE GENOMIC DNA]</scope>
    <source>
        <strain evidence="2 3">DSM 21945</strain>
    </source>
</reference>
<evidence type="ECO:0000259" key="1">
    <source>
        <dbReference type="Pfam" id="PF18899"/>
    </source>
</evidence>
<evidence type="ECO:0000313" key="3">
    <source>
        <dbReference type="Proteomes" id="UP000268033"/>
    </source>
</evidence>
<gene>
    <name evidence="2" type="ORF">EDC28_10473</name>
</gene>
<organism evidence="2 3">
    <name type="scientific">Gallaecimonas pentaromativorans</name>
    <dbReference type="NCBI Taxonomy" id="584787"/>
    <lineage>
        <taxon>Bacteria</taxon>
        <taxon>Pseudomonadati</taxon>
        <taxon>Pseudomonadota</taxon>
        <taxon>Gammaproteobacteria</taxon>
        <taxon>Enterobacterales</taxon>
        <taxon>Gallaecimonadaceae</taxon>
        <taxon>Gallaecimonas</taxon>
    </lineage>
</organism>
<dbReference type="InterPro" id="IPR025629">
    <property type="entry name" value="DUF4287"/>
</dbReference>
<accession>A0A3N1PFJ1</accession>
<dbReference type="EMBL" id="RJUL01000004">
    <property type="protein sequence ID" value="ROQ27425.1"/>
    <property type="molecule type" value="Genomic_DNA"/>
</dbReference>
<dbReference type="STRING" id="584787.GCA_001247655_02514"/>
<feature type="domain" description="DUF5655" evidence="1">
    <location>
        <begin position="78"/>
        <end position="189"/>
    </location>
</feature>
<dbReference type="InterPro" id="IPR043714">
    <property type="entry name" value="DUF5655"/>
</dbReference>
<name>A0A3N1PFJ1_9GAMM</name>
<sequence>MYHLHPAIKHAQAMAQNLAATTGRELEDWRALVAAEAPKDAKAWLKDEYGLGGATIALILDSHSTDEEHYLLEAPRLVDAQYSGGKAALRPLYDAVEDLLLSLSDEVKLCPAKTQVAAYHNKVFATVKTAGNRQLELGLALGKGQPFDERFVDSGVLAKKDRITHKVRLISTAELDDSLAEKLSLAFELAR</sequence>
<proteinExistence type="predicted"/>
<keyword evidence="3" id="KW-1185">Reference proteome</keyword>
<dbReference type="Pfam" id="PF18899">
    <property type="entry name" value="DUF5655"/>
    <property type="match status" value="1"/>
</dbReference>
<dbReference type="Pfam" id="PF14117">
    <property type="entry name" value="DUF4287"/>
    <property type="match status" value="1"/>
</dbReference>
<dbReference type="Proteomes" id="UP000268033">
    <property type="component" value="Unassembled WGS sequence"/>
</dbReference>
<comment type="caution">
    <text evidence="2">The sequence shown here is derived from an EMBL/GenBank/DDBJ whole genome shotgun (WGS) entry which is preliminary data.</text>
</comment>